<name>A0A511DVL4_9PSEU</name>
<dbReference type="RefSeq" id="WP_147116178.1">
    <property type="nucleotide sequence ID" value="NZ_BJVJ01000163.1"/>
</dbReference>
<accession>A0A511DVL4</accession>
<dbReference type="Proteomes" id="UP000321685">
    <property type="component" value="Unassembled WGS sequence"/>
</dbReference>
<comment type="caution">
    <text evidence="1">The sequence shown here is derived from an EMBL/GenBank/DDBJ whole genome shotgun (WGS) entry which is preliminary data.</text>
</comment>
<organism evidence="1 2">
    <name type="scientific">Pseudonocardia sulfidoxydans NBRC 16205</name>
    <dbReference type="NCBI Taxonomy" id="1223511"/>
    <lineage>
        <taxon>Bacteria</taxon>
        <taxon>Bacillati</taxon>
        <taxon>Actinomycetota</taxon>
        <taxon>Actinomycetes</taxon>
        <taxon>Pseudonocardiales</taxon>
        <taxon>Pseudonocardiaceae</taxon>
        <taxon>Pseudonocardia</taxon>
    </lineage>
</organism>
<dbReference type="OrthoDB" id="3405537at2"/>
<dbReference type="AlphaFoldDB" id="A0A511DVL4"/>
<keyword evidence="2" id="KW-1185">Reference proteome</keyword>
<evidence type="ECO:0000313" key="2">
    <source>
        <dbReference type="Proteomes" id="UP000321685"/>
    </source>
</evidence>
<gene>
    <name evidence="1" type="ORF">PSU4_61020</name>
</gene>
<reference evidence="1 2" key="1">
    <citation type="submission" date="2019-07" db="EMBL/GenBank/DDBJ databases">
        <title>Whole genome shotgun sequence of Pseudonocardia sulfidoxydans NBRC 16205.</title>
        <authorList>
            <person name="Hosoyama A."/>
            <person name="Uohara A."/>
            <person name="Ohji S."/>
            <person name="Ichikawa N."/>
        </authorList>
    </citation>
    <scope>NUCLEOTIDE SEQUENCE [LARGE SCALE GENOMIC DNA]</scope>
    <source>
        <strain evidence="1 2">NBRC 16205</strain>
    </source>
</reference>
<protein>
    <submittedName>
        <fullName evidence="1">Uncharacterized protein</fullName>
    </submittedName>
</protein>
<evidence type="ECO:0000313" key="1">
    <source>
        <dbReference type="EMBL" id="GEL27148.1"/>
    </source>
</evidence>
<sequence length="239" mass="26703">MPRANSGYAWLANTEVATLLAQLAAGQVALTHSALDELPGSRAVEYLRGLLVAESCLPPRDPHLARYERWLAAKLEALERADDRKSIERFARWHLLRRLRDQSRHGPISPGAFLNAKQATTVTIGFLEWLHHRGTPLGGVTQHDVDAWFAAGPTTRKHAVRFLYWARDQRLVERIHVPIPRTGNATPIGSRLRLDQLRQVLTDDTLRTAPRVAAALVLLFGATLSQIASLTLDDVIEKR</sequence>
<proteinExistence type="predicted"/>
<dbReference type="EMBL" id="BJVJ01000163">
    <property type="protein sequence ID" value="GEL27148.1"/>
    <property type="molecule type" value="Genomic_DNA"/>
</dbReference>